<accession>A0ABM8SF82</accession>
<dbReference type="InterPro" id="IPR000983">
    <property type="entry name" value="Bac_GSPG_pilin"/>
</dbReference>
<dbReference type="InterPro" id="IPR045584">
    <property type="entry name" value="Pilin-like"/>
</dbReference>
<keyword evidence="2" id="KW-0812">Transmembrane</keyword>
<evidence type="ECO:0000256" key="1">
    <source>
        <dbReference type="ARBA" id="ARBA00022481"/>
    </source>
</evidence>
<feature type="transmembrane region" description="Helical" evidence="2">
    <location>
        <begin position="20"/>
        <end position="41"/>
    </location>
</feature>
<dbReference type="EMBL" id="CAJNBJ010000022">
    <property type="protein sequence ID" value="CAE6804995.1"/>
    <property type="molecule type" value="Genomic_DNA"/>
</dbReference>
<protein>
    <submittedName>
        <fullName evidence="3">General secretion pathway protein GspG</fullName>
    </submittedName>
</protein>
<keyword evidence="2" id="KW-1133">Transmembrane helix</keyword>
<dbReference type="InterPro" id="IPR012902">
    <property type="entry name" value="N_methyl_site"/>
</dbReference>
<dbReference type="PRINTS" id="PR00813">
    <property type="entry name" value="BCTERIALGSPG"/>
</dbReference>
<evidence type="ECO:0000313" key="3">
    <source>
        <dbReference type="EMBL" id="CAE6804995.1"/>
    </source>
</evidence>
<dbReference type="NCBIfam" id="TIGR02532">
    <property type="entry name" value="IV_pilin_GFxxxE"/>
    <property type="match status" value="1"/>
</dbReference>
<keyword evidence="4" id="KW-1185">Reference proteome</keyword>
<organism evidence="3 4">
    <name type="scientific">Nitrospira defluvii</name>
    <dbReference type="NCBI Taxonomy" id="330214"/>
    <lineage>
        <taxon>Bacteria</taxon>
        <taxon>Pseudomonadati</taxon>
        <taxon>Nitrospirota</taxon>
        <taxon>Nitrospiria</taxon>
        <taxon>Nitrospirales</taxon>
        <taxon>Nitrospiraceae</taxon>
        <taxon>Nitrospira</taxon>
    </lineage>
</organism>
<proteinExistence type="predicted"/>
<evidence type="ECO:0000313" key="4">
    <source>
        <dbReference type="Proteomes" id="UP000675880"/>
    </source>
</evidence>
<dbReference type="Gene3D" id="3.30.700.10">
    <property type="entry name" value="Glycoprotein, Type 4 Pilin"/>
    <property type="match status" value="1"/>
</dbReference>
<reference evidence="3 4" key="1">
    <citation type="submission" date="2021-02" db="EMBL/GenBank/DDBJ databases">
        <authorList>
            <person name="Han P."/>
        </authorList>
    </citation>
    <scope>NUCLEOTIDE SEQUENCE [LARGE SCALE GENOMIC DNA]</scope>
    <source>
        <strain evidence="3">Candidatus Nitrospira sp. ZN2</strain>
    </source>
</reference>
<gene>
    <name evidence="3" type="ORF">NSPZN2_90046</name>
</gene>
<comment type="caution">
    <text evidence="3">The sequence shown here is derived from an EMBL/GenBank/DDBJ whole genome shotgun (WGS) entry which is preliminary data.</text>
</comment>
<dbReference type="SUPFAM" id="SSF54523">
    <property type="entry name" value="Pili subunits"/>
    <property type="match status" value="1"/>
</dbReference>
<keyword evidence="2" id="KW-0472">Membrane</keyword>
<dbReference type="Pfam" id="PF07963">
    <property type="entry name" value="N_methyl"/>
    <property type="match status" value="1"/>
</dbReference>
<dbReference type="PANTHER" id="PTHR30093:SF47">
    <property type="entry name" value="TYPE IV PILUS NON-CORE MINOR PILIN PILE"/>
    <property type="match status" value="1"/>
</dbReference>
<name>A0ABM8SF82_9BACT</name>
<dbReference type="Proteomes" id="UP000675880">
    <property type="component" value="Unassembled WGS sequence"/>
</dbReference>
<dbReference type="RefSeq" id="WP_213044378.1">
    <property type="nucleotide sequence ID" value="NZ_CAJNBJ010000022.1"/>
</dbReference>
<dbReference type="PANTHER" id="PTHR30093">
    <property type="entry name" value="GENERAL SECRETION PATHWAY PROTEIN G"/>
    <property type="match status" value="1"/>
</dbReference>
<sequence length="135" mass="14617">MAPNTVSGKRAWAVSTPRGFTIIELMIVVTIVGILATLAVPSYHAAIIKAKEGALRQDLFSLRDVIDQHRADKGKYPESIQALVTAGYLRRVPTDPLTGVTTSWQEMVDEAEGGMVDVFSGSDLVGTNGVPYNQW</sequence>
<keyword evidence="1" id="KW-0488">Methylation</keyword>
<evidence type="ECO:0000256" key="2">
    <source>
        <dbReference type="SAM" id="Phobius"/>
    </source>
</evidence>